<keyword evidence="11" id="KW-1185">Reference proteome</keyword>
<keyword evidence="5 10" id="KW-0418">Kinase</keyword>
<keyword evidence="6" id="KW-0067">ATP-binding</keyword>
<dbReference type="InterPro" id="IPR011009">
    <property type="entry name" value="Kinase-like_dom_sf"/>
</dbReference>
<comment type="catalytic activity">
    <reaction evidence="7">
        <text>L-threonyl-[protein] + ATP = O-phospho-L-threonyl-[protein] + ADP + H(+)</text>
        <dbReference type="Rhea" id="RHEA:46608"/>
        <dbReference type="Rhea" id="RHEA-COMP:11060"/>
        <dbReference type="Rhea" id="RHEA-COMP:11605"/>
        <dbReference type="ChEBI" id="CHEBI:15378"/>
        <dbReference type="ChEBI" id="CHEBI:30013"/>
        <dbReference type="ChEBI" id="CHEBI:30616"/>
        <dbReference type="ChEBI" id="CHEBI:61977"/>
        <dbReference type="ChEBI" id="CHEBI:456216"/>
        <dbReference type="EC" id="2.7.11.1"/>
    </reaction>
</comment>
<dbReference type="Pfam" id="PF00069">
    <property type="entry name" value="Pkinase"/>
    <property type="match status" value="1"/>
</dbReference>
<reference evidence="11" key="1">
    <citation type="submission" date="2016-10" db="EMBL/GenBank/DDBJ databases">
        <authorList>
            <person name="Varghese N."/>
            <person name="Submissions S."/>
        </authorList>
    </citation>
    <scope>NUCLEOTIDE SEQUENCE [LARGE SCALE GENOMIC DNA]</scope>
    <source>
        <strain evidence="11">M83</strain>
    </source>
</reference>
<name>A0A1G9XV11_9FIRM</name>
<evidence type="ECO:0000256" key="3">
    <source>
        <dbReference type="ARBA" id="ARBA00022679"/>
    </source>
</evidence>
<dbReference type="InterPro" id="IPR000719">
    <property type="entry name" value="Prot_kinase_dom"/>
</dbReference>
<accession>A0A1G9XV11</accession>
<sequence>MTLSKFLDEKNLRDKEIAKIMINLCNILEYMHDTANLLHMDLKPDNIMIDNNDELWLIDLGSVVNKNIETKVNTGSPTFAAPEQYLDETASIQSDIYGLGQVLAYMCQKKQTKDDRFKEIIKKATKHEKSQRYKSVANLKRALTAILEELEVTKETSKIIFVRGMRPGIGVTHICLSLAKWMGQFTRVSLIDQSTNNHLRTEGLKGVLSKDGSLELEGFNVIPNYNNFIEVNDDARVKIVDFSGRSENYISQKRKELTGLEDVTLIECLVLSGGPALFEEILSLKNVPEETLVFMNLLSAKDFYECIRLMDRREIYRIPCIYNYKEDYKILDETLAGFREEHFNEFYWKGRKKIFKGSSLYEFLKTNFDKLKKKF</sequence>
<protein>
    <recommendedName>
        <fullName evidence="1">non-specific serine/threonine protein kinase</fullName>
        <ecNumber evidence="1">2.7.11.1</ecNumber>
    </recommendedName>
</protein>
<dbReference type="Proteomes" id="UP000187651">
    <property type="component" value="Unassembled WGS sequence"/>
</dbReference>
<dbReference type="EMBL" id="FNHZ01000004">
    <property type="protein sequence ID" value="SDN00679.1"/>
    <property type="molecule type" value="Genomic_DNA"/>
</dbReference>
<keyword evidence="4" id="KW-0547">Nucleotide-binding</keyword>
<dbReference type="Gene3D" id="1.10.510.10">
    <property type="entry name" value="Transferase(Phosphotransferase) domain 1"/>
    <property type="match status" value="1"/>
</dbReference>
<evidence type="ECO:0000259" key="9">
    <source>
        <dbReference type="PROSITE" id="PS50011"/>
    </source>
</evidence>
<evidence type="ECO:0000256" key="5">
    <source>
        <dbReference type="ARBA" id="ARBA00022777"/>
    </source>
</evidence>
<keyword evidence="3" id="KW-0808">Transferase</keyword>
<proteinExistence type="predicted"/>
<dbReference type="PROSITE" id="PS50011">
    <property type="entry name" value="PROTEIN_KINASE_DOM"/>
    <property type="match status" value="1"/>
</dbReference>
<dbReference type="SMART" id="SM00220">
    <property type="entry name" value="S_TKc"/>
    <property type="match status" value="1"/>
</dbReference>
<comment type="catalytic activity">
    <reaction evidence="8">
        <text>L-seryl-[protein] + ATP = O-phospho-L-seryl-[protein] + ADP + H(+)</text>
        <dbReference type="Rhea" id="RHEA:17989"/>
        <dbReference type="Rhea" id="RHEA-COMP:9863"/>
        <dbReference type="Rhea" id="RHEA-COMP:11604"/>
        <dbReference type="ChEBI" id="CHEBI:15378"/>
        <dbReference type="ChEBI" id="CHEBI:29999"/>
        <dbReference type="ChEBI" id="CHEBI:30616"/>
        <dbReference type="ChEBI" id="CHEBI:83421"/>
        <dbReference type="ChEBI" id="CHEBI:456216"/>
        <dbReference type="EC" id="2.7.11.1"/>
    </reaction>
</comment>
<dbReference type="InterPro" id="IPR008271">
    <property type="entry name" value="Ser/Thr_kinase_AS"/>
</dbReference>
<dbReference type="AlphaFoldDB" id="A0A1G9XV11"/>
<dbReference type="PANTHER" id="PTHR24363:SF0">
    <property type="entry name" value="SERINE_THREONINE KINASE LIKE DOMAIN CONTAINING 1"/>
    <property type="match status" value="1"/>
</dbReference>
<evidence type="ECO:0000256" key="7">
    <source>
        <dbReference type="ARBA" id="ARBA00047899"/>
    </source>
</evidence>
<evidence type="ECO:0000313" key="11">
    <source>
        <dbReference type="Proteomes" id="UP000187651"/>
    </source>
</evidence>
<evidence type="ECO:0000256" key="1">
    <source>
        <dbReference type="ARBA" id="ARBA00012513"/>
    </source>
</evidence>
<evidence type="ECO:0000256" key="2">
    <source>
        <dbReference type="ARBA" id="ARBA00022527"/>
    </source>
</evidence>
<dbReference type="EC" id="2.7.11.1" evidence="1"/>
<dbReference type="PANTHER" id="PTHR24363">
    <property type="entry name" value="SERINE/THREONINE PROTEIN KINASE"/>
    <property type="match status" value="1"/>
</dbReference>
<gene>
    <name evidence="10" type="ORF">SAMN05216544_1655</name>
</gene>
<dbReference type="PROSITE" id="PS00108">
    <property type="entry name" value="PROTEIN_KINASE_ST"/>
    <property type="match status" value="1"/>
</dbReference>
<dbReference type="GO" id="GO:0004674">
    <property type="term" value="F:protein serine/threonine kinase activity"/>
    <property type="evidence" value="ECO:0007669"/>
    <property type="project" value="UniProtKB-KW"/>
</dbReference>
<evidence type="ECO:0000256" key="8">
    <source>
        <dbReference type="ARBA" id="ARBA00048679"/>
    </source>
</evidence>
<keyword evidence="2" id="KW-0723">Serine/threonine-protein kinase</keyword>
<dbReference type="GO" id="GO:0005524">
    <property type="term" value="F:ATP binding"/>
    <property type="evidence" value="ECO:0007669"/>
    <property type="project" value="UniProtKB-KW"/>
</dbReference>
<feature type="domain" description="Protein kinase" evidence="9">
    <location>
        <begin position="1"/>
        <end position="176"/>
    </location>
</feature>
<evidence type="ECO:0000313" key="10">
    <source>
        <dbReference type="EMBL" id="SDN00679.1"/>
    </source>
</evidence>
<dbReference type="SUPFAM" id="SSF56112">
    <property type="entry name" value="Protein kinase-like (PK-like)"/>
    <property type="match status" value="1"/>
</dbReference>
<organism evidence="10 11">
    <name type="scientific">Lachnospira pectinoschiza</name>
    <dbReference type="NCBI Taxonomy" id="28052"/>
    <lineage>
        <taxon>Bacteria</taxon>
        <taxon>Bacillati</taxon>
        <taxon>Bacillota</taxon>
        <taxon>Clostridia</taxon>
        <taxon>Lachnospirales</taxon>
        <taxon>Lachnospiraceae</taxon>
        <taxon>Lachnospira</taxon>
    </lineage>
</organism>
<evidence type="ECO:0000256" key="4">
    <source>
        <dbReference type="ARBA" id="ARBA00022741"/>
    </source>
</evidence>
<evidence type="ECO:0000256" key="6">
    <source>
        <dbReference type="ARBA" id="ARBA00022840"/>
    </source>
</evidence>